<evidence type="ECO:0000313" key="3">
    <source>
        <dbReference type="EMBL" id="KAH7037990.1"/>
    </source>
</evidence>
<name>A0A9P9BSK3_9PEZI</name>
<proteinExistence type="predicted"/>
<feature type="region of interest" description="Disordered" evidence="1">
    <location>
        <begin position="44"/>
        <end position="107"/>
    </location>
</feature>
<keyword evidence="2" id="KW-1133">Transmembrane helix</keyword>
<feature type="transmembrane region" description="Helical" evidence="2">
    <location>
        <begin position="140"/>
        <end position="162"/>
    </location>
</feature>
<reference evidence="3" key="1">
    <citation type="journal article" date="2021" name="Nat. Commun.">
        <title>Genetic determinants of endophytism in the Arabidopsis root mycobiome.</title>
        <authorList>
            <person name="Mesny F."/>
            <person name="Miyauchi S."/>
            <person name="Thiergart T."/>
            <person name="Pickel B."/>
            <person name="Atanasova L."/>
            <person name="Karlsson M."/>
            <person name="Huettel B."/>
            <person name="Barry K.W."/>
            <person name="Haridas S."/>
            <person name="Chen C."/>
            <person name="Bauer D."/>
            <person name="Andreopoulos W."/>
            <person name="Pangilinan J."/>
            <person name="LaButti K."/>
            <person name="Riley R."/>
            <person name="Lipzen A."/>
            <person name="Clum A."/>
            <person name="Drula E."/>
            <person name="Henrissat B."/>
            <person name="Kohler A."/>
            <person name="Grigoriev I.V."/>
            <person name="Martin F.M."/>
            <person name="Hacquard S."/>
        </authorList>
    </citation>
    <scope>NUCLEOTIDE SEQUENCE</scope>
    <source>
        <strain evidence="3">MPI-CAGE-CH-0230</strain>
    </source>
</reference>
<dbReference type="RefSeq" id="XP_046017111.1">
    <property type="nucleotide sequence ID" value="XM_046158164.1"/>
</dbReference>
<feature type="transmembrane region" description="Helical" evidence="2">
    <location>
        <begin position="174"/>
        <end position="195"/>
    </location>
</feature>
<keyword evidence="2" id="KW-0812">Transmembrane</keyword>
<evidence type="ECO:0000256" key="1">
    <source>
        <dbReference type="SAM" id="MobiDB-lite"/>
    </source>
</evidence>
<dbReference type="GeneID" id="70187710"/>
<sequence>MPPPSSTTCQGFAHPLVLLVRSSLHASATSQCFTQNAWVQSRTLTRRSSTRFASSKSRGGHNATRKPSPVPPTLTPAISPTSPSTSTSTAPRPASRAPPAAAAAAGTATESAVGPHVGYAQLLARKTSATTLYEGAAKRVFLFSSYAAGITLFGGATINSIVNVFDLPQGVPEWVAFPFGFVSVMMAVLGARFAMTPAGVVRSIKVLPASSASAAVSSGKVMPKSMPPTITTTTAAAARPQLEVLVRRTTPIPGLPLRRIVCEPHEIVMKARMYNRPSAPPSREEQALAAAEEAARKKAELEYEKTHIMTAPFRHGWWAIKTFFASIRQGLTGEGFAPVEVKGVKYKLDITDGYALEEGRALDRIVQIDEDRTIAVLRGLRR</sequence>
<feature type="compositionally biased region" description="Low complexity" evidence="1">
    <location>
        <begin position="75"/>
        <end position="107"/>
    </location>
</feature>
<evidence type="ECO:0000256" key="2">
    <source>
        <dbReference type="SAM" id="Phobius"/>
    </source>
</evidence>
<dbReference type="OrthoDB" id="4140442at2759"/>
<comment type="caution">
    <text evidence="3">The sequence shown here is derived from an EMBL/GenBank/DDBJ whole genome shotgun (WGS) entry which is preliminary data.</text>
</comment>
<accession>A0A9P9BSK3</accession>
<evidence type="ECO:0000313" key="4">
    <source>
        <dbReference type="Proteomes" id="UP000756346"/>
    </source>
</evidence>
<protein>
    <submittedName>
        <fullName evidence="3">Uncharacterized protein</fullName>
    </submittedName>
</protein>
<gene>
    <name evidence="3" type="ORF">B0I36DRAFT_359602</name>
</gene>
<dbReference type="Proteomes" id="UP000756346">
    <property type="component" value="Unassembled WGS sequence"/>
</dbReference>
<keyword evidence="4" id="KW-1185">Reference proteome</keyword>
<organism evidence="3 4">
    <name type="scientific">Microdochium trichocladiopsis</name>
    <dbReference type="NCBI Taxonomy" id="1682393"/>
    <lineage>
        <taxon>Eukaryota</taxon>
        <taxon>Fungi</taxon>
        <taxon>Dikarya</taxon>
        <taxon>Ascomycota</taxon>
        <taxon>Pezizomycotina</taxon>
        <taxon>Sordariomycetes</taxon>
        <taxon>Xylariomycetidae</taxon>
        <taxon>Xylariales</taxon>
        <taxon>Microdochiaceae</taxon>
        <taxon>Microdochium</taxon>
    </lineage>
</organism>
<keyword evidence="2" id="KW-0472">Membrane</keyword>
<dbReference type="EMBL" id="JAGTJQ010000002">
    <property type="protein sequence ID" value="KAH7037990.1"/>
    <property type="molecule type" value="Genomic_DNA"/>
</dbReference>
<dbReference type="AlphaFoldDB" id="A0A9P9BSK3"/>